<dbReference type="InterPro" id="IPR036388">
    <property type="entry name" value="WH-like_DNA-bd_sf"/>
</dbReference>
<dbReference type="GO" id="GO:0000976">
    <property type="term" value="F:transcription cis-regulatory region binding"/>
    <property type="evidence" value="ECO:0007669"/>
    <property type="project" value="TreeGrafter"/>
</dbReference>
<name>A0A4Z0JFN1_9LACO</name>
<dbReference type="Gene3D" id="1.10.10.10">
    <property type="entry name" value="Winged helix-like DNA-binding domain superfamily/Winged helix DNA-binding domain"/>
    <property type="match status" value="1"/>
</dbReference>
<dbReference type="FunFam" id="3.40.50.2300:FF:000001">
    <property type="entry name" value="DNA-binding response regulator PhoB"/>
    <property type="match status" value="1"/>
</dbReference>
<keyword evidence="2" id="KW-0902">Two-component regulatory system</keyword>
<dbReference type="GO" id="GO:0006355">
    <property type="term" value="P:regulation of DNA-templated transcription"/>
    <property type="evidence" value="ECO:0007669"/>
    <property type="project" value="InterPro"/>
</dbReference>
<gene>
    <name evidence="11" type="ORF">EGT49_11115</name>
</gene>
<feature type="domain" description="Response regulatory" evidence="9">
    <location>
        <begin position="2"/>
        <end position="116"/>
    </location>
</feature>
<evidence type="ECO:0000259" key="10">
    <source>
        <dbReference type="PROSITE" id="PS51755"/>
    </source>
</evidence>
<evidence type="ECO:0000256" key="3">
    <source>
        <dbReference type="ARBA" id="ARBA00023015"/>
    </source>
</evidence>
<evidence type="ECO:0000313" key="11">
    <source>
        <dbReference type="EMBL" id="TGD21505.1"/>
    </source>
</evidence>
<evidence type="ECO:0000256" key="5">
    <source>
        <dbReference type="ARBA" id="ARBA00023159"/>
    </source>
</evidence>
<dbReference type="CDD" id="cd00383">
    <property type="entry name" value="trans_reg_C"/>
    <property type="match status" value="1"/>
</dbReference>
<accession>A0A4Z0JFN1</accession>
<dbReference type="PROSITE" id="PS51755">
    <property type="entry name" value="OMPR_PHOB"/>
    <property type="match status" value="1"/>
</dbReference>
<keyword evidence="5" id="KW-0010">Activator</keyword>
<dbReference type="SUPFAM" id="SSF52172">
    <property type="entry name" value="CheY-like"/>
    <property type="match status" value="1"/>
</dbReference>
<dbReference type="Pfam" id="PF00486">
    <property type="entry name" value="Trans_reg_C"/>
    <property type="match status" value="1"/>
</dbReference>
<dbReference type="Pfam" id="PF00072">
    <property type="entry name" value="Response_reg"/>
    <property type="match status" value="1"/>
</dbReference>
<keyword evidence="3" id="KW-0805">Transcription regulation</keyword>
<dbReference type="OrthoDB" id="9790442at2"/>
<dbReference type="InterPro" id="IPR011006">
    <property type="entry name" value="CheY-like_superfamily"/>
</dbReference>
<dbReference type="GO" id="GO:0005829">
    <property type="term" value="C:cytosol"/>
    <property type="evidence" value="ECO:0007669"/>
    <property type="project" value="TreeGrafter"/>
</dbReference>
<dbReference type="SMART" id="SM00448">
    <property type="entry name" value="REC"/>
    <property type="match status" value="1"/>
</dbReference>
<organism evidence="11 12">
    <name type="scientific">Companilactobacillus suantsaicola</name>
    <dbReference type="NCBI Taxonomy" id="2487723"/>
    <lineage>
        <taxon>Bacteria</taxon>
        <taxon>Bacillati</taxon>
        <taxon>Bacillota</taxon>
        <taxon>Bacilli</taxon>
        <taxon>Lactobacillales</taxon>
        <taxon>Lactobacillaceae</taxon>
        <taxon>Companilactobacillus</taxon>
    </lineage>
</organism>
<feature type="DNA-binding region" description="OmpR/PhoB-type" evidence="8">
    <location>
        <begin position="128"/>
        <end position="228"/>
    </location>
</feature>
<evidence type="ECO:0000259" key="9">
    <source>
        <dbReference type="PROSITE" id="PS50110"/>
    </source>
</evidence>
<keyword evidence="1 7" id="KW-0597">Phosphoprotein</keyword>
<comment type="caution">
    <text evidence="11">The sequence shown here is derived from an EMBL/GenBank/DDBJ whole genome shotgun (WGS) entry which is preliminary data.</text>
</comment>
<reference evidence="11 12" key="1">
    <citation type="submission" date="2018-10" db="EMBL/GenBank/DDBJ databases">
        <title>Lactobacillus sp. R7 and Lactobacillus sp. R19 isolated from fermented mustard green product of Taiwan.</title>
        <authorList>
            <person name="Lin S.-T."/>
        </authorList>
    </citation>
    <scope>NUCLEOTIDE SEQUENCE [LARGE SCALE GENOMIC DNA]</scope>
    <source>
        <strain evidence="11 12">BCRC 81127</strain>
    </source>
</reference>
<dbReference type="PANTHER" id="PTHR48111">
    <property type="entry name" value="REGULATOR OF RPOS"/>
    <property type="match status" value="1"/>
</dbReference>
<sequence>MKILVVDDDKEIVELLSIYIKNEGYEPVTANSGQEALDQLAAYSDIALMVLDIMMPGIDGIEVVKRVRKNSQIPIIIVSAKTTDMDKIQGLITGADDYVTKPFNPLEIMARIRSLLRRSTQQTAKNVPDKLEVGPITIYKDSHEVVTESGQKVQLTALEFGVLYLLASHPNRVFSADEIFERVWKQESVVSAKTVMVHVSHLRDKLEEATNGEKVIETVWGVGYKVEV</sequence>
<evidence type="ECO:0000256" key="7">
    <source>
        <dbReference type="PROSITE-ProRule" id="PRU00169"/>
    </source>
</evidence>
<feature type="modified residue" description="4-aspartylphosphate" evidence="7">
    <location>
        <position position="52"/>
    </location>
</feature>
<dbReference type="InterPro" id="IPR001867">
    <property type="entry name" value="OmpR/PhoB-type_DNA-bd"/>
</dbReference>
<dbReference type="InterPro" id="IPR039420">
    <property type="entry name" value="WalR-like"/>
</dbReference>
<dbReference type="InterPro" id="IPR001789">
    <property type="entry name" value="Sig_transdc_resp-reg_receiver"/>
</dbReference>
<proteinExistence type="predicted"/>
<dbReference type="Proteomes" id="UP000298021">
    <property type="component" value="Unassembled WGS sequence"/>
</dbReference>
<dbReference type="PANTHER" id="PTHR48111:SF10">
    <property type="entry name" value="STAGE 0 SPORULATION PROTEIN A HOMOLOG"/>
    <property type="match status" value="1"/>
</dbReference>
<dbReference type="CDD" id="cd17574">
    <property type="entry name" value="REC_OmpR"/>
    <property type="match status" value="1"/>
</dbReference>
<evidence type="ECO:0000256" key="8">
    <source>
        <dbReference type="PROSITE-ProRule" id="PRU01091"/>
    </source>
</evidence>
<evidence type="ECO:0000256" key="1">
    <source>
        <dbReference type="ARBA" id="ARBA00022553"/>
    </source>
</evidence>
<dbReference type="SUPFAM" id="SSF46894">
    <property type="entry name" value="C-terminal effector domain of the bipartite response regulators"/>
    <property type="match status" value="1"/>
</dbReference>
<dbReference type="SMART" id="SM00862">
    <property type="entry name" value="Trans_reg_C"/>
    <property type="match status" value="1"/>
</dbReference>
<dbReference type="FunFam" id="1.10.10.10:FF:000018">
    <property type="entry name" value="DNA-binding response regulator ResD"/>
    <property type="match status" value="1"/>
</dbReference>
<protein>
    <submittedName>
        <fullName evidence="11">DNA-binding response regulator</fullName>
    </submittedName>
</protein>
<keyword evidence="6" id="KW-0804">Transcription</keyword>
<dbReference type="RefSeq" id="WP_135374309.1">
    <property type="nucleotide sequence ID" value="NZ_RKLY01000036.1"/>
</dbReference>
<dbReference type="InterPro" id="IPR016032">
    <property type="entry name" value="Sig_transdc_resp-reg_C-effctor"/>
</dbReference>
<feature type="domain" description="OmpR/PhoB-type" evidence="10">
    <location>
        <begin position="128"/>
        <end position="228"/>
    </location>
</feature>
<evidence type="ECO:0000256" key="6">
    <source>
        <dbReference type="ARBA" id="ARBA00023163"/>
    </source>
</evidence>
<evidence type="ECO:0000256" key="2">
    <source>
        <dbReference type="ARBA" id="ARBA00023012"/>
    </source>
</evidence>
<keyword evidence="12" id="KW-1185">Reference proteome</keyword>
<dbReference type="PROSITE" id="PS50110">
    <property type="entry name" value="RESPONSE_REGULATORY"/>
    <property type="match status" value="1"/>
</dbReference>
<dbReference type="GO" id="GO:0000156">
    <property type="term" value="F:phosphorelay response regulator activity"/>
    <property type="evidence" value="ECO:0007669"/>
    <property type="project" value="TreeGrafter"/>
</dbReference>
<dbReference type="GO" id="GO:0032993">
    <property type="term" value="C:protein-DNA complex"/>
    <property type="evidence" value="ECO:0007669"/>
    <property type="project" value="TreeGrafter"/>
</dbReference>
<dbReference type="Gene3D" id="3.40.50.2300">
    <property type="match status" value="1"/>
</dbReference>
<dbReference type="AlphaFoldDB" id="A0A4Z0JFN1"/>
<evidence type="ECO:0000313" key="12">
    <source>
        <dbReference type="Proteomes" id="UP000298021"/>
    </source>
</evidence>
<dbReference type="EMBL" id="RKLY01000036">
    <property type="protein sequence ID" value="TGD21505.1"/>
    <property type="molecule type" value="Genomic_DNA"/>
</dbReference>
<dbReference type="Gene3D" id="6.10.250.690">
    <property type="match status" value="1"/>
</dbReference>
<evidence type="ECO:0000256" key="4">
    <source>
        <dbReference type="ARBA" id="ARBA00023125"/>
    </source>
</evidence>
<keyword evidence="4 8" id="KW-0238">DNA-binding</keyword>